<keyword evidence="2" id="KW-1185">Reference proteome</keyword>
<gene>
    <name evidence="1" type="ORF">L2E82_24589</name>
</gene>
<evidence type="ECO:0000313" key="1">
    <source>
        <dbReference type="EMBL" id="KAI3752555.1"/>
    </source>
</evidence>
<comment type="caution">
    <text evidence="1">The sequence shown here is derived from an EMBL/GenBank/DDBJ whole genome shotgun (WGS) entry which is preliminary data.</text>
</comment>
<reference evidence="1 2" key="2">
    <citation type="journal article" date="2022" name="Mol. Ecol. Resour.">
        <title>The genomes of chicory, endive, great burdock and yacon provide insights into Asteraceae paleo-polyploidization history and plant inulin production.</title>
        <authorList>
            <person name="Fan W."/>
            <person name="Wang S."/>
            <person name="Wang H."/>
            <person name="Wang A."/>
            <person name="Jiang F."/>
            <person name="Liu H."/>
            <person name="Zhao H."/>
            <person name="Xu D."/>
            <person name="Zhang Y."/>
        </authorList>
    </citation>
    <scope>NUCLEOTIDE SEQUENCE [LARGE SCALE GENOMIC DNA]</scope>
    <source>
        <strain evidence="2">cv. Punajuju</strain>
        <tissue evidence="1">Leaves</tissue>
    </source>
</reference>
<dbReference type="EMBL" id="CM042012">
    <property type="protein sequence ID" value="KAI3752555.1"/>
    <property type="molecule type" value="Genomic_DNA"/>
</dbReference>
<proteinExistence type="predicted"/>
<accession>A0ACB9E1F3</accession>
<name>A0ACB9E1F3_CICIN</name>
<sequence>MGMFHACESLLTHLKILKATNKTHMIASLVFTLTGLPSYSGHLSGDHLNVFHTRSNQGLSHQTSTHFFFRFMKPNLTIPEEI</sequence>
<protein>
    <submittedName>
        <fullName evidence="1">Uncharacterized protein</fullName>
    </submittedName>
</protein>
<reference evidence="2" key="1">
    <citation type="journal article" date="2022" name="Mol. Ecol. Resour.">
        <title>The genomes of chicory, endive, great burdock and yacon provide insights into Asteraceae palaeo-polyploidization history and plant inulin production.</title>
        <authorList>
            <person name="Fan W."/>
            <person name="Wang S."/>
            <person name="Wang H."/>
            <person name="Wang A."/>
            <person name="Jiang F."/>
            <person name="Liu H."/>
            <person name="Zhao H."/>
            <person name="Xu D."/>
            <person name="Zhang Y."/>
        </authorList>
    </citation>
    <scope>NUCLEOTIDE SEQUENCE [LARGE SCALE GENOMIC DNA]</scope>
    <source>
        <strain evidence="2">cv. Punajuju</strain>
    </source>
</reference>
<evidence type="ECO:0000313" key="2">
    <source>
        <dbReference type="Proteomes" id="UP001055811"/>
    </source>
</evidence>
<organism evidence="1 2">
    <name type="scientific">Cichorium intybus</name>
    <name type="common">Chicory</name>
    <dbReference type="NCBI Taxonomy" id="13427"/>
    <lineage>
        <taxon>Eukaryota</taxon>
        <taxon>Viridiplantae</taxon>
        <taxon>Streptophyta</taxon>
        <taxon>Embryophyta</taxon>
        <taxon>Tracheophyta</taxon>
        <taxon>Spermatophyta</taxon>
        <taxon>Magnoliopsida</taxon>
        <taxon>eudicotyledons</taxon>
        <taxon>Gunneridae</taxon>
        <taxon>Pentapetalae</taxon>
        <taxon>asterids</taxon>
        <taxon>campanulids</taxon>
        <taxon>Asterales</taxon>
        <taxon>Asteraceae</taxon>
        <taxon>Cichorioideae</taxon>
        <taxon>Cichorieae</taxon>
        <taxon>Cichoriinae</taxon>
        <taxon>Cichorium</taxon>
    </lineage>
</organism>
<dbReference type="Proteomes" id="UP001055811">
    <property type="component" value="Linkage Group LG04"/>
</dbReference>